<sequence>MFTLLLFLATLIVGFLLGRQYERRSRSHDSRRQPHPHAHVDTTARRRRSGETHGTRHSRVLNLDVGVVAIIQEHGSRGHLQPPPPYTLSNAAVVPSASPAVNQTPPDGPAYALTGAWGALGEVTIRSTAGVKGHLGQLPPKFAGLATPDARSSIVMNSVGYQYQNERKPRSDEENTGDGDDDDGEVTD</sequence>
<accession>A0A0C2YRY7</accession>
<dbReference type="EMBL" id="KN831775">
    <property type="protein sequence ID" value="KIM43797.1"/>
    <property type="molecule type" value="Genomic_DNA"/>
</dbReference>
<feature type="compositionally biased region" description="Basic and acidic residues" evidence="1">
    <location>
        <begin position="24"/>
        <end position="54"/>
    </location>
</feature>
<reference evidence="4" key="2">
    <citation type="submission" date="2015-01" db="EMBL/GenBank/DDBJ databases">
        <title>Evolutionary Origins and Diversification of the Mycorrhizal Mutualists.</title>
        <authorList>
            <consortium name="DOE Joint Genome Institute"/>
            <consortium name="Mycorrhizal Genomics Consortium"/>
            <person name="Kohler A."/>
            <person name="Kuo A."/>
            <person name="Nagy L.G."/>
            <person name="Floudas D."/>
            <person name="Copeland A."/>
            <person name="Barry K.W."/>
            <person name="Cichocki N."/>
            <person name="Veneault-Fourrey C."/>
            <person name="LaButti K."/>
            <person name="Lindquist E.A."/>
            <person name="Lipzen A."/>
            <person name="Lundell T."/>
            <person name="Morin E."/>
            <person name="Murat C."/>
            <person name="Riley R."/>
            <person name="Ohm R."/>
            <person name="Sun H."/>
            <person name="Tunlid A."/>
            <person name="Henrissat B."/>
            <person name="Grigoriev I.V."/>
            <person name="Hibbett D.S."/>
            <person name="Martin F."/>
        </authorList>
    </citation>
    <scope>NUCLEOTIDE SEQUENCE [LARGE SCALE GENOMIC DNA]</scope>
    <source>
        <strain evidence="4">h7</strain>
    </source>
</reference>
<proteinExistence type="predicted"/>
<organism evidence="3 4">
    <name type="scientific">Hebeloma cylindrosporum</name>
    <dbReference type="NCBI Taxonomy" id="76867"/>
    <lineage>
        <taxon>Eukaryota</taxon>
        <taxon>Fungi</taxon>
        <taxon>Dikarya</taxon>
        <taxon>Basidiomycota</taxon>
        <taxon>Agaricomycotina</taxon>
        <taxon>Agaricomycetes</taxon>
        <taxon>Agaricomycetidae</taxon>
        <taxon>Agaricales</taxon>
        <taxon>Agaricineae</taxon>
        <taxon>Hymenogastraceae</taxon>
        <taxon>Hebeloma</taxon>
    </lineage>
</organism>
<dbReference type="OrthoDB" id="1065058at2759"/>
<protein>
    <submittedName>
        <fullName evidence="3">Uncharacterized protein</fullName>
    </submittedName>
</protein>
<keyword evidence="2" id="KW-0732">Signal</keyword>
<feature type="compositionally biased region" description="Acidic residues" evidence="1">
    <location>
        <begin position="174"/>
        <end position="188"/>
    </location>
</feature>
<name>A0A0C2YRY7_HEBCY</name>
<dbReference type="AlphaFoldDB" id="A0A0C2YRY7"/>
<evidence type="ECO:0000313" key="3">
    <source>
        <dbReference type="EMBL" id="KIM43797.1"/>
    </source>
</evidence>
<evidence type="ECO:0000256" key="1">
    <source>
        <dbReference type="SAM" id="MobiDB-lite"/>
    </source>
</evidence>
<feature type="region of interest" description="Disordered" evidence="1">
    <location>
        <begin position="24"/>
        <end position="57"/>
    </location>
</feature>
<gene>
    <name evidence="3" type="ORF">M413DRAFT_26093</name>
</gene>
<feature type="region of interest" description="Disordered" evidence="1">
    <location>
        <begin position="157"/>
        <end position="188"/>
    </location>
</feature>
<keyword evidence="4" id="KW-1185">Reference proteome</keyword>
<reference evidence="3 4" key="1">
    <citation type="submission" date="2014-04" db="EMBL/GenBank/DDBJ databases">
        <authorList>
            <consortium name="DOE Joint Genome Institute"/>
            <person name="Kuo A."/>
            <person name="Gay G."/>
            <person name="Dore J."/>
            <person name="Kohler A."/>
            <person name="Nagy L.G."/>
            <person name="Floudas D."/>
            <person name="Copeland A."/>
            <person name="Barry K.W."/>
            <person name="Cichocki N."/>
            <person name="Veneault-Fourrey C."/>
            <person name="LaButti K."/>
            <person name="Lindquist E.A."/>
            <person name="Lipzen A."/>
            <person name="Lundell T."/>
            <person name="Morin E."/>
            <person name="Murat C."/>
            <person name="Sun H."/>
            <person name="Tunlid A."/>
            <person name="Henrissat B."/>
            <person name="Grigoriev I.V."/>
            <person name="Hibbett D.S."/>
            <person name="Martin F."/>
            <person name="Nordberg H.P."/>
            <person name="Cantor M.N."/>
            <person name="Hua S.X."/>
        </authorList>
    </citation>
    <scope>NUCLEOTIDE SEQUENCE [LARGE SCALE GENOMIC DNA]</scope>
    <source>
        <strain evidence="4">h7</strain>
    </source>
</reference>
<dbReference type="Proteomes" id="UP000053424">
    <property type="component" value="Unassembled WGS sequence"/>
</dbReference>
<dbReference type="HOGENOM" id="CLU_1441219_0_0_1"/>
<feature type="signal peptide" evidence="2">
    <location>
        <begin position="1"/>
        <end position="18"/>
    </location>
</feature>
<evidence type="ECO:0000313" key="4">
    <source>
        <dbReference type="Proteomes" id="UP000053424"/>
    </source>
</evidence>
<evidence type="ECO:0000256" key="2">
    <source>
        <dbReference type="SAM" id="SignalP"/>
    </source>
</evidence>
<feature type="chain" id="PRO_5002159763" evidence="2">
    <location>
        <begin position="19"/>
        <end position="188"/>
    </location>
</feature>